<dbReference type="Proteomes" id="UP001144673">
    <property type="component" value="Chromosome 2"/>
</dbReference>
<dbReference type="Pfam" id="PF04145">
    <property type="entry name" value="Ctr"/>
    <property type="match status" value="1"/>
</dbReference>
<name>A0A9W8UEX5_AKAMU</name>
<keyword evidence="3 4" id="KW-0472">Membrane</keyword>
<dbReference type="EMBL" id="JAJHUN010000011">
    <property type="protein sequence ID" value="KAJ4144837.1"/>
    <property type="molecule type" value="Genomic_DNA"/>
</dbReference>
<evidence type="ECO:0000256" key="1">
    <source>
        <dbReference type="ARBA" id="ARBA00022692"/>
    </source>
</evidence>
<evidence type="ECO:0000256" key="4">
    <source>
        <dbReference type="RuleBase" id="RU367022"/>
    </source>
</evidence>
<keyword evidence="1 4" id="KW-0812">Transmembrane</keyword>
<comment type="caution">
    <text evidence="5">The sequence shown here is derived from an EMBL/GenBank/DDBJ whole genome shotgun (WGS) entry which is preliminary data.</text>
</comment>
<dbReference type="InterPro" id="IPR007274">
    <property type="entry name" value="Cop_transporter"/>
</dbReference>
<evidence type="ECO:0000256" key="2">
    <source>
        <dbReference type="ARBA" id="ARBA00022989"/>
    </source>
</evidence>
<protein>
    <recommendedName>
        <fullName evidence="4">Copper transport protein</fullName>
    </recommendedName>
</protein>
<feature type="transmembrane region" description="Helical" evidence="4">
    <location>
        <begin position="54"/>
        <end position="72"/>
    </location>
</feature>
<dbReference type="RefSeq" id="XP_056048507.1">
    <property type="nucleotide sequence ID" value="XM_056194816.1"/>
</dbReference>
<gene>
    <name evidence="5" type="ORF">LMH87_003706</name>
</gene>
<keyword evidence="6" id="KW-1185">Reference proteome</keyword>
<dbReference type="GO" id="GO:0005375">
    <property type="term" value="F:copper ion transmembrane transporter activity"/>
    <property type="evidence" value="ECO:0007669"/>
    <property type="project" value="UniProtKB-UniRule"/>
</dbReference>
<proteinExistence type="inferred from homology"/>
<keyword evidence="4" id="KW-0187">Copper transport</keyword>
<reference evidence="5" key="1">
    <citation type="journal article" date="2023" name="Access Microbiol">
        <title>De-novo genome assembly for Akanthomyces muscarius, a biocontrol agent of insect agricultural pests.</title>
        <authorList>
            <person name="Erdos Z."/>
            <person name="Studholme D.J."/>
            <person name="Raymond B."/>
            <person name="Sharma M."/>
        </authorList>
    </citation>
    <scope>NUCLEOTIDE SEQUENCE</scope>
    <source>
        <strain evidence="5">Ve6</strain>
    </source>
</reference>
<dbReference type="GeneID" id="80890865"/>
<accession>A0A9W8UEX5</accession>
<evidence type="ECO:0000313" key="5">
    <source>
        <dbReference type="EMBL" id="KAJ4144837.1"/>
    </source>
</evidence>
<dbReference type="GO" id="GO:0016020">
    <property type="term" value="C:membrane"/>
    <property type="evidence" value="ECO:0007669"/>
    <property type="project" value="UniProtKB-SubCell"/>
</dbReference>
<comment type="subcellular location">
    <subcellularLocation>
        <location evidence="4">Membrane</location>
        <topology evidence="4">Multi-pass membrane protein</topology>
    </subcellularLocation>
</comment>
<keyword evidence="4" id="KW-0813">Transport</keyword>
<dbReference type="PANTHER" id="PTHR12483:SF115">
    <property type="entry name" value="COPPER TRANSPORT PROTEIN"/>
    <property type="match status" value="1"/>
</dbReference>
<comment type="similarity">
    <text evidence="4">Belongs to the copper transporter (Ctr) (TC 1.A.56) family. SLC31A subfamily.</text>
</comment>
<keyword evidence="2 4" id="KW-1133">Transmembrane helix</keyword>
<keyword evidence="4" id="KW-0186">Copper</keyword>
<feature type="transmembrane region" description="Helical" evidence="4">
    <location>
        <begin position="146"/>
        <end position="162"/>
    </location>
</feature>
<keyword evidence="4" id="KW-0406">Ion transport</keyword>
<feature type="transmembrane region" description="Helical" evidence="4">
    <location>
        <begin position="120"/>
        <end position="140"/>
    </location>
</feature>
<sequence>MPAMDHSQMDHSGHMGHGGGDGMDDMCSMSMLFTWDTTNLCIVFKQWHIRSTPGLIVSLIAVVLIAMGYEGLRATCRMYEKSMEARVDSAPNASEEAVTETTPFLRSGQNRDQLSRRSHLIKSLLYGFQNFYAFMLMLVFMTYNGWVMVAVSLGAFLGYYAFGDHISATKETACH</sequence>
<organism evidence="5 6">
    <name type="scientific">Akanthomyces muscarius</name>
    <name type="common">Entomopathogenic fungus</name>
    <name type="synonym">Lecanicillium muscarium</name>
    <dbReference type="NCBI Taxonomy" id="2231603"/>
    <lineage>
        <taxon>Eukaryota</taxon>
        <taxon>Fungi</taxon>
        <taxon>Dikarya</taxon>
        <taxon>Ascomycota</taxon>
        <taxon>Pezizomycotina</taxon>
        <taxon>Sordariomycetes</taxon>
        <taxon>Hypocreomycetidae</taxon>
        <taxon>Hypocreales</taxon>
        <taxon>Cordycipitaceae</taxon>
        <taxon>Akanthomyces</taxon>
    </lineage>
</organism>
<evidence type="ECO:0000256" key="3">
    <source>
        <dbReference type="ARBA" id="ARBA00023136"/>
    </source>
</evidence>
<evidence type="ECO:0000313" key="6">
    <source>
        <dbReference type="Proteomes" id="UP001144673"/>
    </source>
</evidence>
<dbReference type="AlphaFoldDB" id="A0A9W8UEX5"/>
<dbReference type="PANTHER" id="PTHR12483">
    <property type="entry name" value="SOLUTE CARRIER FAMILY 31 COPPER TRANSPORTERS"/>
    <property type="match status" value="1"/>
</dbReference>